<sequence>HQLKDCVWPTQMGDIRGCPLCNTMEHHFDNCPTRQSISEADRRQQDFNLLVRDRGGLPPFRTTVAWPQLAISFDNAVLPAGYPATKDFARRQLQAGEDMFALYHLQKPLRLLNDPAITTIATVRQNLSALLETEVVKPRSQLYWGPTTTANNTNNNNTQASNETRRQLEETTKLLEEAMQEIAVKDHEMAEIRKALADTQQQLGQLYVKYQRVKAENRGIQGQGQG</sequence>
<feature type="non-terminal residue" evidence="2">
    <location>
        <position position="1"/>
    </location>
</feature>
<gene>
    <name evidence="2" type="ORF">C8A03DRAFT_18624</name>
</gene>
<proteinExistence type="predicted"/>
<dbReference type="EMBL" id="MU860364">
    <property type="protein sequence ID" value="KAK4234475.1"/>
    <property type="molecule type" value="Genomic_DNA"/>
</dbReference>
<protein>
    <submittedName>
        <fullName evidence="2">Uncharacterized protein</fullName>
    </submittedName>
</protein>
<evidence type="ECO:0000313" key="2">
    <source>
        <dbReference type="EMBL" id="KAK4234475.1"/>
    </source>
</evidence>
<organism evidence="2 3">
    <name type="scientific">Achaetomium macrosporum</name>
    <dbReference type="NCBI Taxonomy" id="79813"/>
    <lineage>
        <taxon>Eukaryota</taxon>
        <taxon>Fungi</taxon>
        <taxon>Dikarya</taxon>
        <taxon>Ascomycota</taxon>
        <taxon>Pezizomycotina</taxon>
        <taxon>Sordariomycetes</taxon>
        <taxon>Sordariomycetidae</taxon>
        <taxon>Sordariales</taxon>
        <taxon>Chaetomiaceae</taxon>
        <taxon>Achaetomium</taxon>
    </lineage>
</organism>
<comment type="caution">
    <text evidence="2">The sequence shown here is derived from an EMBL/GenBank/DDBJ whole genome shotgun (WGS) entry which is preliminary data.</text>
</comment>
<dbReference type="Proteomes" id="UP001303760">
    <property type="component" value="Unassembled WGS sequence"/>
</dbReference>
<evidence type="ECO:0000313" key="3">
    <source>
        <dbReference type="Proteomes" id="UP001303760"/>
    </source>
</evidence>
<evidence type="ECO:0000256" key="1">
    <source>
        <dbReference type="SAM" id="MobiDB-lite"/>
    </source>
</evidence>
<reference evidence="2" key="1">
    <citation type="journal article" date="2023" name="Mol. Phylogenet. Evol.">
        <title>Genome-scale phylogeny and comparative genomics of the fungal order Sordariales.</title>
        <authorList>
            <person name="Hensen N."/>
            <person name="Bonometti L."/>
            <person name="Westerberg I."/>
            <person name="Brannstrom I.O."/>
            <person name="Guillou S."/>
            <person name="Cros-Aarteil S."/>
            <person name="Calhoun S."/>
            <person name="Haridas S."/>
            <person name="Kuo A."/>
            <person name="Mondo S."/>
            <person name="Pangilinan J."/>
            <person name="Riley R."/>
            <person name="LaButti K."/>
            <person name="Andreopoulos B."/>
            <person name="Lipzen A."/>
            <person name="Chen C."/>
            <person name="Yan M."/>
            <person name="Daum C."/>
            <person name="Ng V."/>
            <person name="Clum A."/>
            <person name="Steindorff A."/>
            <person name="Ohm R.A."/>
            <person name="Martin F."/>
            <person name="Silar P."/>
            <person name="Natvig D.O."/>
            <person name="Lalanne C."/>
            <person name="Gautier V."/>
            <person name="Ament-Velasquez S.L."/>
            <person name="Kruys A."/>
            <person name="Hutchinson M.I."/>
            <person name="Powell A.J."/>
            <person name="Barry K."/>
            <person name="Miller A.N."/>
            <person name="Grigoriev I.V."/>
            <person name="Debuchy R."/>
            <person name="Gladieux P."/>
            <person name="Hiltunen Thoren M."/>
            <person name="Johannesson H."/>
        </authorList>
    </citation>
    <scope>NUCLEOTIDE SEQUENCE</scope>
    <source>
        <strain evidence="2">CBS 532.94</strain>
    </source>
</reference>
<dbReference type="AlphaFoldDB" id="A0AAN7C3B3"/>
<accession>A0AAN7C3B3</accession>
<feature type="compositionally biased region" description="Low complexity" evidence="1">
    <location>
        <begin position="147"/>
        <end position="158"/>
    </location>
</feature>
<name>A0AAN7C3B3_9PEZI</name>
<keyword evidence="3" id="KW-1185">Reference proteome</keyword>
<reference evidence="2" key="2">
    <citation type="submission" date="2023-05" db="EMBL/GenBank/DDBJ databases">
        <authorList>
            <consortium name="Lawrence Berkeley National Laboratory"/>
            <person name="Steindorff A."/>
            <person name="Hensen N."/>
            <person name="Bonometti L."/>
            <person name="Westerberg I."/>
            <person name="Brannstrom I.O."/>
            <person name="Guillou S."/>
            <person name="Cros-Aarteil S."/>
            <person name="Calhoun S."/>
            <person name="Haridas S."/>
            <person name="Kuo A."/>
            <person name="Mondo S."/>
            <person name="Pangilinan J."/>
            <person name="Riley R."/>
            <person name="Labutti K."/>
            <person name="Andreopoulos B."/>
            <person name="Lipzen A."/>
            <person name="Chen C."/>
            <person name="Yanf M."/>
            <person name="Daum C."/>
            <person name="Ng V."/>
            <person name="Clum A."/>
            <person name="Ohm R."/>
            <person name="Martin F."/>
            <person name="Silar P."/>
            <person name="Natvig D."/>
            <person name="Lalanne C."/>
            <person name="Gautier V."/>
            <person name="Ament-Velasquez S.L."/>
            <person name="Kruys A."/>
            <person name="Hutchinson M.I."/>
            <person name="Powell A.J."/>
            <person name="Barry K."/>
            <person name="Miller A.N."/>
            <person name="Grigoriev I.V."/>
            <person name="Debuchy R."/>
            <person name="Gladieux P."/>
            <person name="Thoren M.H."/>
            <person name="Johannesson H."/>
        </authorList>
    </citation>
    <scope>NUCLEOTIDE SEQUENCE</scope>
    <source>
        <strain evidence="2">CBS 532.94</strain>
    </source>
</reference>
<feature type="region of interest" description="Disordered" evidence="1">
    <location>
        <begin position="143"/>
        <end position="166"/>
    </location>
</feature>